<feature type="chain" id="PRO_5043103042" description="Carboxypeptidase" evidence="7">
    <location>
        <begin position="20"/>
        <end position="471"/>
    </location>
</feature>
<gene>
    <name evidence="8" type="ORF">WA026_008428</name>
</gene>
<dbReference type="Gene3D" id="3.40.50.1820">
    <property type="entry name" value="alpha/beta hydrolase"/>
    <property type="match status" value="1"/>
</dbReference>
<evidence type="ECO:0000256" key="4">
    <source>
        <dbReference type="ARBA" id="ARBA00022729"/>
    </source>
</evidence>
<organism evidence="8 9">
    <name type="scientific">Henosepilachna vigintioctopunctata</name>
    <dbReference type="NCBI Taxonomy" id="420089"/>
    <lineage>
        <taxon>Eukaryota</taxon>
        <taxon>Metazoa</taxon>
        <taxon>Ecdysozoa</taxon>
        <taxon>Arthropoda</taxon>
        <taxon>Hexapoda</taxon>
        <taxon>Insecta</taxon>
        <taxon>Pterygota</taxon>
        <taxon>Neoptera</taxon>
        <taxon>Endopterygota</taxon>
        <taxon>Coleoptera</taxon>
        <taxon>Polyphaga</taxon>
        <taxon>Cucujiformia</taxon>
        <taxon>Coccinelloidea</taxon>
        <taxon>Coccinellidae</taxon>
        <taxon>Epilachninae</taxon>
        <taxon>Epilachnini</taxon>
        <taxon>Henosepilachna</taxon>
    </lineage>
</organism>
<dbReference type="PROSITE" id="PS00131">
    <property type="entry name" value="CARBOXYPEPT_SER_SER"/>
    <property type="match status" value="1"/>
</dbReference>
<name>A0AAW1UGV2_9CUCU</name>
<dbReference type="InterPro" id="IPR001563">
    <property type="entry name" value="Peptidase_S10"/>
</dbReference>
<protein>
    <recommendedName>
        <fullName evidence="7">Carboxypeptidase</fullName>
        <ecNumber evidence="7">3.4.16.-</ecNumber>
    </recommendedName>
</protein>
<dbReference type="Pfam" id="PF00450">
    <property type="entry name" value="Peptidase_S10"/>
    <property type="match status" value="1"/>
</dbReference>
<dbReference type="InterPro" id="IPR033124">
    <property type="entry name" value="Ser_caboxypep_his_AS"/>
</dbReference>
<dbReference type="FunFam" id="3.40.50.1820:FF:000096">
    <property type="entry name" value="Carboxypeptidase vitellogenic-like"/>
    <property type="match status" value="1"/>
</dbReference>
<keyword evidence="6" id="KW-0325">Glycoprotein</keyword>
<keyword evidence="3 7" id="KW-0645">Protease</keyword>
<evidence type="ECO:0000313" key="8">
    <source>
        <dbReference type="EMBL" id="KAK9879924.1"/>
    </source>
</evidence>
<reference evidence="8 9" key="1">
    <citation type="submission" date="2023-03" db="EMBL/GenBank/DDBJ databases">
        <title>Genome insight into feeding habits of ladybird beetles.</title>
        <authorList>
            <person name="Li H.-S."/>
            <person name="Huang Y.-H."/>
            <person name="Pang H."/>
        </authorList>
    </citation>
    <scope>NUCLEOTIDE SEQUENCE [LARGE SCALE GENOMIC DNA]</scope>
    <source>
        <strain evidence="8">SYSU_2023b</strain>
        <tissue evidence="8">Whole body</tissue>
    </source>
</reference>
<comment type="caution">
    <text evidence="8">The sequence shown here is derived from an EMBL/GenBank/DDBJ whole genome shotgun (WGS) entry which is preliminary data.</text>
</comment>
<dbReference type="GO" id="GO:0004185">
    <property type="term" value="F:serine-type carboxypeptidase activity"/>
    <property type="evidence" value="ECO:0007669"/>
    <property type="project" value="UniProtKB-UniRule"/>
</dbReference>
<dbReference type="InterPro" id="IPR029058">
    <property type="entry name" value="AB_hydrolase_fold"/>
</dbReference>
<keyword evidence="2 7" id="KW-0121">Carboxypeptidase</keyword>
<evidence type="ECO:0000256" key="5">
    <source>
        <dbReference type="ARBA" id="ARBA00022801"/>
    </source>
</evidence>
<keyword evidence="5 7" id="KW-0378">Hydrolase</keyword>
<keyword evidence="4 7" id="KW-0732">Signal</keyword>
<evidence type="ECO:0000256" key="7">
    <source>
        <dbReference type="RuleBase" id="RU361156"/>
    </source>
</evidence>
<dbReference type="PROSITE" id="PS00560">
    <property type="entry name" value="CARBOXYPEPT_SER_HIS"/>
    <property type="match status" value="1"/>
</dbReference>
<proteinExistence type="inferred from homology"/>
<dbReference type="PANTHER" id="PTHR11802">
    <property type="entry name" value="SERINE PROTEASE FAMILY S10 SERINE CARBOXYPEPTIDASE"/>
    <property type="match status" value="1"/>
</dbReference>
<dbReference type="EMBL" id="JARQZJ010000063">
    <property type="protein sequence ID" value="KAK9879924.1"/>
    <property type="molecule type" value="Genomic_DNA"/>
</dbReference>
<dbReference type="Proteomes" id="UP001431783">
    <property type="component" value="Unassembled WGS sequence"/>
</dbReference>
<dbReference type="AlphaFoldDB" id="A0AAW1UGV2"/>
<feature type="signal peptide" evidence="7">
    <location>
        <begin position="1"/>
        <end position="19"/>
    </location>
</feature>
<dbReference type="PANTHER" id="PTHR11802:SF472">
    <property type="entry name" value="SERINE CARBOXYPEPTIDASE CPVL-RELATED"/>
    <property type="match status" value="1"/>
</dbReference>
<evidence type="ECO:0000313" key="9">
    <source>
        <dbReference type="Proteomes" id="UP001431783"/>
    </source>
</evidence>
<keyword evidence="9" id="KW-1185">Reference proteome</keyword>
<dbReference type="SUPFAM" id="SSF53474">
    <property type="entry name" value="alpha/beta-Hydrolases"/>
    <property type="match status" value="1"/>
</dbReference>
<evidence type="ECO:0000256" key="1">
    <source>
        <dbReference type="ARBA" id="ARBA00009431"/>
    </source>
</evidence>
<evidence type="ECO:0000256" key="2">
    <source>
        <dbReference type="ARBA" id="ARBA00022645"/>
    </source>
</evidence>
<sequence>MHRVGFCLLLCISVQLSLAASRHPFVNRQVKSVPINELEDNGSPLILTEYIVKGRIEEGVKAAEVNHPAFLNVTHYTGFFTVNETFNSNLFTWFFPSESDPLNDPVVVWLQGGPGSSSLFGLFGENGPFEMKNEKEVNLRKERWSKTHNLIYIDNPAGTGYSFTNPGGYAHDEEQVGRELYEALQQFFLLFPKLRSNDFFITGESYAGHYIPAISYTILKNNRLASEKYQINLKGIAIGDGWTDPINQLNYGEYLYQHGFVDLKMKNELNAHRDKAIDYINKEQFAAARIEFNLILSIFEDGTGYTNPYNYLDINDGGSSSLMDVFVQSSDIRKAIHVGNLIYHDGNEVNNALNSDVMKSVVHLLPELINNYRVLIYGGQVDIIVAYPLSVSWLEKLQFSNAEEYKTARRGTWYVNNEIAGFVKVAGNLTDLLVRNAGHMVPTDQPTWASDLINRFTRNKSFDDSLWMKHK</sequence>
<comment type="similarity">
    <text evidence="1 7">Belongs to the peptidase S10 family.</text>
</comment>
<accession>A0AAW1UGV2</accession>
<dbReference type="GO" id="GO:0006508">
    <property type="term" value="P:proteolysis"/>
    <property type="evidence" value="ECO:0007669"/>
    <property type="project" value="UniProtKB-KW"/>
</dbReference>
<evidence type="ECO:0000256" key="3">
    <source>
        <dbReference type="ARBA" id="ARBA00022670"/>
    </source>
</evidence>
<dbReference type="InterPro" id="IPR018202">
    <property type="entry name" value="Ser_caboxypep_ser_AS"/>
</dbReference>
<dbReference type="EC" id="3.4.16.-" evidence="7"/>
<dbReference type="PRINTS" id="PR00724">
    <property type="entry name" value="CRBOXYPTASEC"/>
</dbReference>
<evidence type="ECO:0000256" key="6">
    <source>
        <dbReference type="ARBA" id="ARBA00023180"/>
    </source>
</evidence>